<feature type="transmembrane region" description="Helical" evidence="9">
    <location>
        <begin position="317"/>
        <end position="336"/>
    </location>
</feature>
<dbReference type="Pfam" id="PF00001">
    <property type="entry name" value="7tm_1"/>
    <property type="match status" value="1"/>
</dbReference>
<name>A0ABD3WL67_SINWO</name>
<sequence>MAIVRIYASNVTEQERILFQLNEEMAKSLLPVVCVLATLMCIGFIGNSSVLYVYRSKTSRKTERIFIMFLAVLDSINCLFAMPLEIYDIQHLYLFENMIFCKLMRLVEYCVTITSGLVLVSISFDRYYSICKPLQQFTGRKAKLVCSLCVSLAVLLSWPVLYFANSRDIFLEFENLTGKQCSMAPDDALNYHLYRIYYICLASVMLICAIVLVLVYTLIGTEIHRWLKRQRRARKHSYPSVLTNSHSSAISNGMLCNVTTPSVSSSGRAQEICIRSAAVFFSVTLTFILSFLPHLVVRFHELMNEPIVGTNKIMTNVLIRSYLINNVVNPFIYSILNKRFREKLVETFSKCKIK</sequence>
<dbReference type="GO" id="GO:0016020">
    <property type="term" value="C:membrane"/>
    <property type="evidence" value="ECO:0007669"/>
    <property type="project" value="UniProtKB-SubCell"/>
</dbReference>
<evidence type="ECO:0000256" key="7">
    <source>
        <dbReference type="ARBA" id="ARBA00023224"/>
    </source>
</evidence>
<dbReference type="Proteomes" id="UP001634394">
    <property type="component" value="Unassembled WGS sequence"/>
</dbReference>
<dbReference type="Gene3D" id="1.20.1070.10">
    <property type="entry name" value="Rhodopsin 7-helix transmembrane proteins"/>
    <property type="match status" value="1"/>
</dbReference>
<feature type="transmembrane region" description="Helical" evidence="9">
    <location>
        <begin position="277"/>
        <end position="297"/>
    </location>
</feature>
<comment type="caution">
    <text evidence="11">The sequence shown here is derived from an EMBL/GenBank/DDBJ whole genome shotgun (WGS) entry which is preliminary data.</text>
</comment>
<dbReference type="GO" id="GO:0004930">
    <property type="term" value="F:G protein-coupled receptor activity"/>
    <property type="evidence" value="ECO:0007669"/>
    <property type="project" value="UniProtKB-KW"/>
</dbReference>
<keyword evidence="4 8" id="KW-0297">G-protein coupled receptor</keyword>
<evidence type="ECO:0000256" key="8">
    <source>
        <dbReference type="RuleBase" id="RU000688"/>
    </source>
</evidence>
<feature type="transmembrane region" description="Helical" evidence="9">
    <location>
        <begin position="144"/>
        <end position="164"/>
    </location>
</feature>
<feature type="transmembrane region" description="Helical" evidence="9">
    <location>
        <begin position="196"/>
        <end position="219"/>
    </location>
</feature>
<dbReference type="AlphaFoldDB" id="A0ABD3WL67"/>
<organism evidence="11 12">
    <name type="scientific">Sinanodonta woodiana</name>
    <name type="common">Chinese pond mussel</name>
    <name type="synonym">Anodonta woodiana</name>
    <dbReference type="NCBI Taxonomy" id="1069815"/>
    <lineage>
        <taxon>Eukaryota</taxon>
        <taxon>Metazoa</taxon>
        <taxon>Spiralia</taxon>
        <taxon>Lophotrochozoa</taxon>
        <taxon>Mollusca</taxon>
        <taxon>Bivalvia</taxon>
        <taxon>Autobranchia</taxon>
        <taxon>Heteroconchia</taxon>
        <taxon>Palaeoheterodonta</taxon>
        <taxon>Unionida</taxon>
        <taxon>Unionoidea</taxon>
        <taxon>Unionidae</taxon>
        <taxon>Unioninae</taxon>
        <taxon>Sinanodonta</taxon>
    </lineage>
</organism>
<dbReference type="PANTHER" id="PTHR24243">
    <property type="entry name" value="G-PROTEIN COUPLED RECEPTOR"/>
    <property type="match status" value="1"/>
</dbReference>
<dbReference type="PROSITE" id="PS50262">
    <property type="entry name" value="G_PROTEIN_RECEP_F1_2"/>
    <property type="match status" value="1"/>
</dbReference>
<keyword evidence="7 8" id="KW-0807">Transducer</keyword>
<keyword evidence="2 8" id="KW-0812">Transmembrane</keyword>
<keyword evidence="12" id="KW-1185">Reference proteome</keyword>
<dbReference type="SUPFAM" id="SSF81321">
    <property type="entry name" value="Family A G protein-coupled receptor-like"/>
    <property type="match status" value="1"/>
</dbReference>
<evidence type="ECO:0000256" key="9">
    <source>
        <dbReference type="SAM" id="Phobius"/>
    </source>
</evidence>
<evidence type="ECO:0000313" key="12">
    <source>
        <dbReference type="Proteomes" id="UP001634394"/>
    </source>
</evidence>
<dbReference type="PROSITE" id="PS00237">
    <property type="entry name" value="G_PROTEIN_RECEP_F1_1"/>
    <property type="match status" value="1"/>
</dbReference>
<dbReference type="InterPro" id="IPR000276">
    <property type="entry name" value="GPCR_Rhodpsn"/>
</dbReference>
<protein>
    <recommendedName>
        <fullName evidence="10">G-protein coupled receptors family 1 profile domain-containing protein</fullName>
    </recommendedName>
</protein>
<dbReference type="InterPro" id="IPR017452">
    <property type="entry name" value="GPCR_Rhodpsn_7TM"/>
</dbReference>
<keyword evidence="6 8" id="KW-0675">Receptor</keyword>
<dbReference type="PANTHER" id="PTHR24243:SF208">
    <property type="entry name" value="PYROKININ-1 RECEPTOR"/>
    <property type="match status" value="1"/>
</dbReference>
<feature type="transmembrane region" description="Helical" evidence="9">
    <location>
        <begin position="29"/>
        <end position="54"/>
    </location>
</feature>
<evidence type="ECO:0000256" key="4">
    <source>
        <dbReference type="ARBA" id="ARBA00023040"/>
    </source>
</evidence>
<gene>
    <name evidence="11" type="ORF">ACJMK2_036402</name>
</gene>
<evidence type="ECO:0000256" key="6">
    <source>
        <dbReference type="ARBA" id="ARBA00023170"/>
    </source>
</evidence>
<evidence type="ECO:0000256" key="1">
    <source>
        <dbReference type="ARBA" id="ARBA00004141"/>
    </source>
</evidence>
<feature type="domain" description="G-protein coupled receptors family 1 profile" evidence="10">
    <location>
        <begin position="46"/>
        <end position="333"/>
    </location>
</feature>
<evidence type="ECO:0000259" key="10">
    <source>
        <dbReference type="PROSITE" id="PS50262"/>
    </source>
</evidence>
<dbReference type="CDD" id="cd00637">
    <property type="entry name" value="7tm_classA_rhodopsin-like"/>
    <property type="match status" value="1"/>
</dbReference>
<accession>A0ABD3WL67</accession>
<comment type="subcellular location">
    <subcellularLocation>
        <location evidence="1">Membrane</location>
        <topology evidence="1">Multi-pass membrane protein</topology>
    </subcellularLocation>
</comment>
<evidence type="ECO:0000256" key="5">
    <source>
        <dbReference type="ARBA" id="ARBA00023136"/>
    </source>
</evidence>
<comment type="similarity">
    <text evidence="8">Belongs to the G-protein coupled receptor 1 family.</text>
</comment>
<evidence type="ECO:0000256" key="3">
    <source>
        <dbReference type="ARBA" id="ARBA00022989"/>
    </source>
</evidence>
<dbReference type="PRINTS" id="PR00237">
    <property type="entry name" value="GPCRRHODOPSN"/>
</dbReference>
<proteinExistence type="inferred from homology"/>
<reference evidence="11 12" key="1">
    <citation type="submission" date="2024-11" db="EMBL/GenBank/DDBJ databases">
        <title>Chromosome-level genome assembly of the freshwater bivalve Anodonta woodiana.</title>
        <authorList>
            <person name="Chen X."/>
        </authorList>
    </citation>
    <scope>NUCLEOTIDE SEQUENCE [LARGE SCALE GENOMIC DNA]</scope>
    <source>
        <strain evidence="11">MN2024</strain>
        <tissue evidence="11">Gills</tissue>
    </source>
</reference>
<keyword evidence="5 9" id="KW-0472">Membrane</keyword>
<dbReference type="EMBL" id="JBJQND010000006">
    <property type="protein sequence ID" value="KAL3873265.1"/>
    <property type="molecule type" value="Genomic_DNA"/>
</dbReference>
<feature type="transmembrane region" description="Helical" evidence="9">
    <location>
        <begin position="66"/>
        <end position="86"/>
    </location>
</feature>
<evidence type="ECO:0000256" key="2">
    <source>
        <dbReference type="ARBA" id="ARBA00022692"/>
    </source>
</evidence>
<evidence type="ECO:0000313" key="11">
    <source>
        <dbReference type="EMBL" id="KAL3873265.1"/>
    </source>
</evidence>
<feature type="transmembrane region" description="Helical" evidence="9">
    <location>
        <begin position="106"/>
        <end position="124"/>
    </location>
</feature>
<keyword evidence="3 9" id="KW-1133">Transmembrane helix</keyword>